<accession>A0A0J6ERE4</accession>
<sequence>MLKNVFLNQLKACYDETTWFVCFQTAAEGLTESQAKQKGEGAENSIMEITNHLIFYNERYLKRFKGIPVPAFDYTIDDTFINKSGLGWEESRKDLDRIYSEWIEAIASCDETKLTKPAEHDPKYTWAEILSLLILHNTYHLGQIVTIRKQQKSWDPAKGVN</sequence>
<keyword evidence="5" id="KW-1185">Reference proteome</keyword>
<dbReference type="InterPro" id="IPR034660">
    <property type="entry name" value="DinB/YfiT-like"/>
</dbReference>
<dbReference type="Proteomes" id="UP001341297">
    <property type="component" value="Unassembled WGS sequence"/>
</dbReference>
<reference evidence="2" key="2">
    <citation type="submission" date="2015-10" db="EMBL/GenBank/DDBJ databases">
        <authorList>
            <person name="Gilbert D.G."/>
        </authorList>
    </citation>
    <scope>NUCLEOTIDE SEQUENCE</scope>
    <source>
        <strain evidence="2">GO-13</strain>
    </source>
</reference>
<proteinExistence type="predicted"/>
<dbReference type="Proteomes" id="UP000036168">
    <property type="component" value="Unassembled WGS sequence"/>
</dbReference>
<dbReference type="Gene3D" id="1.20.120.450">
    <property type="entry name" value="dinb family like domain"/>
    <property type="match status" value="1"/>
</dbReference>
<protein>
    <submittedName>
        <fullName evidence="3">DinB family protein</fullName>
    </submittedName>
</protein>
<dbReference type="SUPFAM" id="SSF109854">
    <property type="entry name" value="DinB/YfiT-like putative metalloenzymes"/>
    <property type="match status" value="1"/>
</dbReference>
<dbReference type="RefSeq" id="WP_048353420.1">
    <property type="nucleotide sequence ID" value="NZ_CP023481.1"/>
</dbReference>
<dbReference type="InterPro" id="IPR024775">
    <property type="entry name" value="DinB-like"/>
</dbReference>
<dbReference type="EMBL" id="JARRTL010000019">
    <property type="protein sequence ID" value="MEC0486550.1"/>
    <property type="molecule type" value="Genomic_DNA"/>
</dbReference>
<reference evidence="2 4" key="1">
    <citation type="journal article" date="2015" name="Int. J. Syst. Evol. Microbiol.">
        <title>Bacillus glycinifermentans sp. nov., isolated from fermented soybean paste.</title>
        <authorList>
            <person name="Kim S.J."/>
            <person name="Dunlap C.A."/>
            <person name="Kwon S.W."/>
            <person name="Rooney A.P."/>
        </authorList>
    </citation>
    <scope>NUCLEOTIDE SEQUENCE [LARGE SCALE GENOMIC DNA]</scope>
    <source>
        <strain evidence="2 4">GO-13</strain>
    </source>
</reference>
<dbReference type="Pfam" id="PF12867">
    <property type="entry name" value="DinB_2"/>
    <property type="match status" value="1"/>
</dbReference>
<accession>A0A0J6EVS9</accession>
<dbReference type="STRING" id="1664069.BGLY_2421"/>
<organism evidence="2 4">
    <name type="scientific">Bacillus glycinifermentans</name>
    <dbReference type="NCBI Taxonomy" id="1664069"/>
    <lineage>
        <taxon>Bacteria</taxon>
        <taxon>Bacillati</taxon>
        <taxon>Bacillota</taxon>
        <taxon>Bacilli</taxon>
        <taxon>Bacillales</taxon>
        <taxon>Bacillaceae</taxon>
        <taxon>Bacillus</taxon>
    </lineage>
</organism>
<gene>
    <name evidence="2" type="ORF">AB447_220535</name>
    <name evidence="3" type="ORF">P8828_17325</name>
</gene>
<dbReference type="PATRIC" id="fig|1664069.3.peg.2445"/>
<evidence type="ECO:0000313" key="5">
    <source>
        <dbReference type="Proteomes" id="UP001341297"/>
    </source>
</evidence>
<reference evidence="3 5" key="3">
    <citation type="submission" date="2023-03" db="EMBL/GenBank/DDBJ databases">
        <title>Agriculturally important microbes genome sequencing.</title>
        <authorList>
            <person name="Dunlap C."/>
        </authorList>
    </citation>
    <scope>NUCLEOTIDE SEQUENCE [LARGE SCALE GENOMIC DNA]</scope>
    <source>
        <strain evidence="3 5">CBP-3203</strain>
    </source>
</reference>
<dbReference type="OrthoDB" id="9798830at2"/>
<name>A0A0J6EVS9_9BACI</name>
<dbReference type="AlphaFoldDB" id="A0A0J6EVS9"/>
<feature type="domain" description="DinB-like" evidence="1">
    <location>
        <begin position="24"/>
        <end position="144"/>
    </location>
</feature>
<comment type="caution">
    <text evidence="2">The sequence shown here is derived from an EMBL/GenBank/DDBJ whole genome shotgun (WGS) entry which is preliminary data.</text>
</comment>
<evidence type="ECO:0000313" key="4">
    <source>
        <dbReference type="Proteomes" id="UP000036168"/>
    </source>
</evidence>
<evidence type="ECO:0000313" key="2">
    <source>
        <dbReference type="EMBL" id="KRT93051.1"/>
    </source>
</evidence>
<dbReference type="EMBL" id="LECW02000024">
    <property type="protein sequence ID" value="KRT93051.1"/>
    <property type="molecule type" value="Genomic_DNA"/>
</dbReference>
<evidence type="ECO:0000313" key="3">
    <source>
        <dbReference type="EMBL" id="MEC0486550.1"/>
    </source>
</evidence>
<evidence type="ECO:0000259" key="1">
    <source>
        <dbReference type="Pfam" id="PF12867"/>
    </source>
</evidence>